<evidence type="ECO:0000256" key="1">
    <source>
        <dbReference type="SAM" id="Phobius"/>
    </source>
</evidence>
<gene>
    <name evidence="2" type="ORF">D8M04_11515</name>
</gene>
<accession>A0A498D6U4</accession>
<keyword evidence="1" id="KW-0472">Membrane</keyword>
<name>A0A498D6U4_9BACI</name>
<feature type="transmembrane region" description="Helical" evidence="1">
    <location>
        <begin position="197"/>
        <end position="218"/>
    </location>
</feature>
<dbReference type="AlphaFoldDB" id="A0A498D6U4"/>
<proteinExistence type="predicted"/>
<evidence type="ECO:0000313" key="3">
    <source>
        <dbReference type="Proteomes" id="UP000270219"/>
    </source>
</evidence>
<dbReference type="EMBL" id="RCHR01000003">
    <property type="protein sequence ID" value="RLL45468.1"/>
    <property type="molecule type" value="Genomic_DNA"/>
</dbReference>
<feature type="transmembrane region" description="Helical" evidence="1">
    <location>
        <begin position="137"/>
        <end position="158"/>
    </location>
</feature>
<comment type="caution">
    <text evidence="2">The sequence shown here is derived from an EMBL/GenBank/DDBJ whole genome shotgun (WGS) entry which is preliminary data.</text>
</comment>
<feature type="transmembrane region" description="Helical" evidence="1">
    <location>
        <begin position="49"/>
        <end position="74"/>
    </location>
</feature>
<keyword evidence="3" id="KW-1185">Reference proteome</keyword>
<feature type="transmembrane region" description="Helical" evidence="1">
    <location>
        <begin position="86"/>
        <end position="111"/>
    </location>
</feature>
<dbReference type="RefSeq" id="WP_121523054.1">
    <property type="nucleotide sequence ID" value="NZ_RCHR01000003.1"/>
</dbReference>
<organism evidence="2 3">
    <name type="scientific">Oceanobacillus piezotolerans</name>
    <dbReference type="NCBI Taxonomy" id="2448030"/>
    <lineage>
        <taxon>Bacteria</taxon>
        <taxon>Bacillati</taxon>
        <taxon>Bacillota</taxon>
        <taxon>Bacilli</taxon>
        <taxon>Bacillales</taxon>
        <taxon>Bacillaceae</taxon>
        <taxon>Oceanobacillus</taxon>
    </lineage>
</organism>
<feature type="transmembrane region" description="Helical" evidence="1">
    <location>
        <begin position="170"/>
        <end position="191"/>
    </location>
</feature>
<reference evidence="2 3" key="1">
    <citation type="submission" date="2018-10" db="EMBL/GenBank/DDBJ databases">
        <title>Oceanobacillus sp. YLB-02 draft genome.</title>
        <authorList>
            <person name="Yu L."/>
        </authorList>
    </citation>
    <scope>NUCLEOTIDE SEQUENCE [LARGE SCALE GENOMIC DNA]</scope>
    <source>
        <strain evidence="2 3">YLB-02</strain>
    </source>
</reference>
<evidence type="ECO:0000313" key="2">
    <source>
        <dbReference type="EMBL" id="RLL45468.1"/>
    </source>
</evidence>
<sequence length="226" mass="24842">MNQHKFNARILGVLYIVAAAASIIGLLLYDPILNHANYLVAGAENKNQIILGALFELLLACSAIGTAIMFFPYLRKQNESIALGYLCFRFFEAILIVVGILCVISILGLGLEYVSLADPNTSAFQASAVPFLTIHEWTFMLGPNFMLGINTFMYSYLLFRSKLVPRSLSIIGLVGSFSVFAAALLIMFDIIEQVSVWGGLLALPIAAFEMTLAFWLIVKGFNLQTL</sequence>
<feature type="transmembrane region" description="Helical" evidence="1">
    <location>
        <begin position="12"/>
        <end position="29"/>
    </location>
</feature>
<dbReference type="Pfam" id="PF14329">
    <property type="entry name" value="DUF4386"/>
    <property type="match status" value="1"/>
</dbReference>
<keyword evidence="1" id="KW-1133">Transmembrane helix</keyword>
<keyword evidence="1" id="KW-0812">Transmembrane</keyword>
<protein>
    <submittedName>
        <fullName evidence="2">DUF4386 domain-containing protein</fullName>
    </submittedName>
</protein>
<dbReference type="OrthoDB" id="1176146at2"/>
<dbReference type="Proteomes" id="UP000270219">
    <property type="component" value="Unassembled WGS sequence"/>
</dbReference>
<dbReference type="InterPro" id="IPR025495">
    <property type="entry name" value="DUF4386"/>
</dbReference>